<protein>
    <submittedName>
        <fullName evidence="2">Uncharacterized protein</fullName>
    </submittedName>
</protein>
<keyword evidence="3" id="KW-1185">Reference proteome</keyword>
<proteinExistence type="predicted"/>
<gene>
    <name evidence="2" type="ORF">MCHLO_12278</name>
</gene>
<evidence type="ECO:0000256" key="1">
    <source>
        <dbReference type="SAM" id="Coils"/>
    </source>
</evidence>
<organism evidence="2 3">
    <name type="scientific">Mycena chlorophos</name>
    <name type="common">Agaric fungus</name>
    <name type="synonym">Agaricus chlorophos</name>
    <dbReference type="NCBI Taxonomy" id="658473"/>
    <lineage>
        <taxon>Eukaryota</taxon>
        <taxon>Fungi</taxon>
        <taxon>Dikarya</taxon>
        <taxon>Basidiomycota</taxon>
        <taxon>Agaricomycotina</taxon>
        <taxon>Agaricomycetes</taxon>
        <taxon>Agaricomycetidae</taxon>
        <taxon>Agaricales</taxon>
        <taxon>Marasmiineae</taxon>
        <taxon>Mycenaceae</taxon>
        <taxon>Mycena</taxon>
    </lineage>
</organism>
<evidence type="ECO:0000313" key="2">
    <source>
        <dbReference type="EMBL" id="GAT55520.1"/>
    </source>
</evidence>
<feature type="coiled-coil region" evidence="1">
    <location>
        <begin position="18"/>
        <end position="94"/>
    </location>
</feature>
<accession>A0ABQ0LWQ2</accession>
<evidence type="ECO:0000313" key="3">
    <source>
        <dbReference type="Proteomes" id="UP000815677"/>
    </source>
</evidence>
<keyword evidence="1" id="KW-0175">Coiled coil</keyword>
<sequence>MSFFSLPTTIMTPQQLLREEYQHAIQHAQSRISAAEDAVTDADTDNMKYHGHLARAQELLLQSNLRVVRAQKELKDARAEYDTATKNYEDALVALALAAKPSQAEPPITM</sequence>
<name>A0ABQ0LWQ2_MYCCL</name>
<dbReference type="EMBL" id="DF849032">
    <property type="protein sequence ID" value="GAT55520.1"/>
    <property type="molecule type" value="Genomic_DNA"/>
</dbReference>
<dbReference type="Proteomes" id="UP000815677">
    <property type="component" value="Unassembled WGS sequence"/>
</dbReference>
<reference evidence="2" key="1">
    <citation type="submission" date="2014-09" db="EMBL/GenBank/DDBJ databases">
        <title>Genome sequence of the luminous mushroom Mycena chlorophos for searching fungal bioluminescence genes.</title>
        <authorList>
            <person name="Tanaka Y."/>
            <person name="Kasuga D."/>
            <person name="Oba Y."/>
            <person name="Hase S."/>
            <person name="Sato K."/>
            <person name="Oba Y."/>
            <person name="Sakakibara Y."/>
        </authorList>
    </citation>
    <scope>NUCLEOTIDE SEQUENCE</scope>
</reference>